<dbReference type="Gramene" id="RZC64296">
    <property type="protein sequence ID" value="RZC64296"/>
    <property type="gene ID" value="C5167_007986"/>
</dbReference>
<accession>A0A4Y7JUQ1</accession>
<proteinExistence type="predicted"/>
<dbReference type="EMBL" id="CM010720">
    <property type="protein sequence ID" value="RZC64296.1"/>
    <property type="molecule type" value="Genomic_DNA"/>
</dbReference>
<protein>
    <submittedName>
        <fullName evidence="1">Uncharacterized protein</fullName>
    </submittedName>
</protein>
<dbReference type="Proteomes" id="UP000316621">
    <property type="component" value="Chromosome 6"/>
</dbReference>
<evidence type="ECO:0000313" key="2">
    <source>
        <dbReference type="Proteomes" id="UP000316621"/>
    </source>
</evidence>
<sequence length="65" mass="7660">MPQPPPSNLLLVNKISIPSREERISRSLIARSKVIFNSRNIFQIETNLEIKFDCISERNRFRSKM</sequence>
<dbReference type="AlphaFoldDB" id="A0A4Y7JUQ1"/>
<name>A0A4Y7JUQ1_PAPSO</name>
<reference evidence="1 2" key="1">
    <citation type="journal article" date="2018" name="Science">
        <title>The opium poppy genome and morphinan production.</title>
        <authorList>
            <person name="Guo L."/>
            <person name="Winzer T."/>
            <person name="Yang X."/>
            <person name="Li Y."/>
            <person name="Ning Z."/>
            <person name="He Z."/>
            <person name="Teodor R."/>
            <person name="Lu Y."/>
            <person name="Bowser T.A."/>
            <person name="Graham I.A."/>
            <person name="Ye K."/>
        </authorList>
    </citation>
    <scope>NUCLEOTIDE SEQUENCE [LARGE SCALE GENOMIC DNA]</scope>
    <source>
        <strain evidence="2">cv. HN1</strain>
        <tissue evidence="1">Leaves</tissue>
    </source>
</reference>
<gene>
    <name evidence="1" type="ORF">C5167_007986</name>
</gene>
<evidence type="ECO:0000313" key="1">
    <source>
        <dbReference type="EMBL" id="RZC64296.1"/>
    </source>
</evidence>
<keyword evidence="2" id="KW-1185">Reference proteome</keyword>
<organism evidence="1 2">
    <name type="scientific">Papaver somniferum</name>
    <name type="common">Opium poppy</name>
    <dbReference type="NCBI Taxonomy" id="3469"/>
    <lineage>
        <taxon>Eukaryota</taxon>
        <taxon>Viridiplantae</taxon>
        <taxon>Streptophyta</taxon>
        <taxon>Embryophyta</taxon>
        <taxon>Tracheophyta</taxon>
        <taxon>Spermatophyta</taxon>
        <taxon>Magnoliopsida</taxon>
        <taxon>Ranunculales</taxon>
        <taxon>Papaveraceae</taxon>
        <taxon>Papaveroideae</taxon>
        <taxon>Papaver</taxon>
    </lineage>
</organism>